<evidence type="ECO:0000259" key="10">
    <source>
        <dbReference type="PROSITE" id="PS50850"/>
    </source>
</evidence>
<evidence type="ECO:0000256" key="8">
    <source>
        <dbReference type="SAM" id="MobiDB-lite"/>
    </source>
</evidence>
<gene>
    <name evidence="11" type="ORF">CRM94_09195</name>
</gene>
<keyword evidence="2" id="KW-0813">Transport</keyword>
<keyword evidence="7 9" id="KW-0472">Membrane</keyword>
<evidence type="ECO:0000256" key="3">
    <source>
        <dbReference type="ARBA" id="ARBA00022475"/>
    </source>
</evidence>
<dbReference type="GO" id="GO:0005886">
    <property type="term" value="C:plasma membrane"/>
    <property type="evidence" value="ECO:0007669"/>
    <property type="project" value="UniProtKB-SubCell"/>
</dbReference>
<feature type="transmembrane region" description="Helical" evidence="9">
    <location>
        <begin position="427"/>
        <end position="447"/>
    </location>
</feature>
<keyword evidence="6 9" id="KW-1133">Transmembrane helix</keyword>
<dbReference type="PANTHER" id="PTHR43528:SF8">
    <property type="entry name" value="BLR0239 PROTEIN"/>
    <property type="match status" value="1"/>
</dbReference>
<feature type="transmembrane region" description="Helical" evidence="9">
    <location>
        <begin position="116"/>
        <end position="137"/>
    </location>
</feature>
<comment type="subcellular location">
    <subcellularLocation>
        <location evidence="1">Cell membrane</location>
        <topology evidence="1">Multi-pass membrane protein</topology>
    </subcellularLocation>
</comment>
<dbReference type="AlphaFoldDB" id="A0A2A7SF75"/>
<evidence type="ECO:0000256" key="9">
    <source>
        <dbReference type="SAM" id="Phobius"/>
    </source>
</evidence>
<dbReference type="Gene3D" id="1.20.1250.20">
    <property type="entry name" value="MFS general substrate transporter like domains"/>
    <property type="match status" value="2"/>
</dbReference>
<evidence type="ECO:0000256" key="5">
    <source>
        <dbReference type="ARBA" id="ARBA00022847"/>
    </source>
</evidence>
<accession>A0A2A7SF75</accession>
<feature type="transmembrane region" description="Helical" evidence="9">
    <location>
        <begin position="180"/>
        <end position="201"/>
    </location>
</feature>
<keyword evidence="4 9" id="KW-0812">Transmembrane</keyword>
<keyword evidence="5" id="KW-0769">Symport</keyword>
<dbReference type="PANTHER" id="PTHR43528">
    <property type="entry name" value="ALPHA-KETOGLUTARATE PERMEASE"/>
    <property type="match status" value="1"/>
</dbReference>
<dbReference type="InterPro" id="IPR020846">
    <property type="entry name" value="MFS_dom"/>
</dbReference>
<evidence type="ECO:0000256" key="2">
    <source>
        <dbReference type="ARBA" id="ARBA00022448"/>
    </source>
</evidence>
<feature type="compositionally biased region" description="Polar residues" evidence="8">
    <location>
        <begin position="1"/>
        <end position="12"/>
    </location>
</feature>
<evidence type="ECO:0000256" key="7">
    <source>
        <dbReference type="ARBA" id="ARBA00023136"/>
    </source>
</evidence>
<dbReference type="GO" id="GO:0015293">
    <property type="term" value="F:symporter activity"/>
    <property type="evidence" value="ECO:0007669"/>
    <property type="project" value="UniProtKB-KW"/>
</dbReference>
<feature type="transmembrane region" description="Helical" evidence="9">
    <location>
        <begin position="82"/>
        <end position="104"/>
    </location>
</feature>
<evidence type="ECO:0000256" key="6">
    <source>
        <dbReference type="ARBA" id="ARBA00022989"/>
    </source>
</evidence>
<proteinExistence type="predicted"/>
<feature type="transmembrane region" description="Helical" evidence="9">
    <location>
        <begin position="41"/>
        <end position="62"/>
    </location>
</feature>
<dbReference type="FunFam" id="1.20.1250.20:FF:000001">
    <property type="entry name" value="Dicarboxylate MFS transporter"/>
    <property type="match status" value="1"/>
</dbReference>
<keyword evidence="3" id="KW-1003">Cell membrane</keyword>
<evidence type="ECO:0000313" key="11">
    <source>
        <dbReference type="EMBL" id="PEH42307.1"/>
    </source>
</evidence>
<organism evidence="11 12">
    <name type="scientific">Burkholderia gladioli</name>
    <name type="common">Pseudomonas marginata</name>
    <name type="synonym">Phytomonas marginata</name>
    <dbReference type="NCBI Taxonomy" id="28095"/>
    <lineage>
        <taxon>Bacteria</taxon>
        <taxon>Pseudomonadati</taxon>
        <taxon>Pseudomonadota</taxon>
        <taxon>Betaproteobacteria</taxon>
        <taxon>Burkholderiales</taxon>
        <taxon>Burkholderiaceae</taxon>
        <taxon>Burkholderia</taxon>
    </lineage>
</organism>
<feature type="transmembrane region" description="Helical" evidence="9">
    <location>
        <begin position="268"/>
        <end position="292"/>
    </location>
</feature>
<dbReference type="Proteomes" id="UP000220629">
    <property type="component" value="Unassembled WGS sequence"/>
</dbReference>
<name>A0A2A7SF75_BURGA</name>
<protein>
    <submittedName>
        <fullName evidence="11">MFS transporter</fullName>
    </submittedName>
</protein>
<dbReference type="InterPro" id="IPR005828">
    <property type="entry name" value="MFS_sugar_transport-like"/>
</dbReference>
<evidence type="ECO:0000256" key="4">
    <source>
        <dbReference type="ARBA" id="ARBA00022692"/>
    </source>
</evidence>
<evidence type="ECO:0000313" key="12">
    <source>
        <dbReference type="Proteomes" id="UP000220629"/>
    </source>
</evidence>
<reference evidence="12" key="1">
    <citation type="submission" date="2017-09" db="EMBL/GenBank/DDBJ databases">
        <title>FDA dAtabase for Regulatory Grade micrObial Sequences (FDA-ARGOS): Supporting development and validation of Infectious Disease Dx tests.</title>
        <authorList>
            <person name="Minogue T."/>
            <person name="Wolcott M."/>
            <person name="Wasieloski L."/>
            <person name="Aguilar W."/>
            <person name="Moore D."/>
            <person name="Tallon L."/>
            <person name="Sadzewicz L."/>
            <person name="Ott S."/>
            <person name="Zhao X."/>
            <person name="Nagaraj S."/>
            <person name="Vavikolanu K."/>
            <person name="Aluvathingal J."/>
            <person name="Nadendla S."/>
            <person name="Sichtig H."/>
        </authorList>
    </citation>
    <scope>NUCLEOTIDE SEQUENCE [LARGE SCALE GENOMIC DNA]</scope>
    <source>
        <strain evidence="12">FDAARGOS_390</strain>
    </source>
</reference>
<feature type="region of interest" description="Disordered" evidence="8">
    <location>
        <begin position="1"/>
        <end position="31"/>
    </location>
</feature>
<dbReference type="InterPro" id="IPR036259">
    <property type="entry name" value="MFS_trans_sf"/>
</dbReference>
<feature type="transmembrane region" description="Helical" evidence="9">
    <location>
        <begin position="304"/>
        <end position="323"/>
    </location>
</feature>
<dbReference type="EMBL" id="PDDY01000001">
    <property type="protein sequence ID" value="PEH42307.1"/>
    <property type="molecule type" value="Genomic_DNA"/>
</dbReference>
<feature type="transmembrane region" description="Helical" evidence="9">
    <location>
        <begin position="335"/>
        <end position="356"/>
    </location>
</feature>
<dbReference type="SUPFAM" id="SSF103473">
    <property type="entry name" value="MFS general substrate transporter"/>
    <property type="match status" value="1"/>
</dbReference>
<sequence length="467" mass="50281">MSRMNQVSQSAAESLGQDHAQPEASTAQPAARLSPSMVRRAIFASVLGNGLEWFDFLIYGYFSKIIAQVFFPAGNALVSLLLTLATFAIGFFVRPIGGILLGIYADRVGRSRAMSLLIISMALSTLLMGLTPGYAQIGYAAPALVILARVLQGLSVGGQFATASAMLVEYAPPGRKMFYGSFNMTAQSFALLLSSGTGYLLTTQLSHESLVAWGWRLPFLCGALAGPLGFYIRHKVAESPEFQQLRKENAGARPKVPLRDFFRDNGRAALCAMGVIAVGAATNYVWHSYIAVYVERQLHLPLEVALRGAFFSGVLNLFLFPLSGRLADRYGPYKLFYPITILWMLCAYPLFAYVVSEPSASRLFTAQIISTVFLAAMSGAHPGMLATLFPVRSRSSGVALSYNIAVTLFGGLAPFTITWLTSLSGSSLTPAFYLIFAGFVSLALVGLSRRGHPELGADTPATTRTPA</sequence>
<feature type="transmembrane region" description="Helical" evidence="9">
    <location>
        <begin position="400"/>
        <end position="421"/>
    </location>
</feature>
<feature type="transmembrane region" description="Helical" evidence="9">
    <location>
        <begin position="143"/>
        <end position="168"/>
    </location>
</feature>
<feature type="domain" description="Major facilitator superfamily (MFS) profile" evidence="10">
    <location>
        <begin position="41"/>
        <end position="449"/>
    </location>
</feature>
<dbReference type="InterPro" id="IPR051084">
    <property type="entry name" value="H+-coupled_symporters"/>
</dbReference>
<feature type="transmembrane region" description="Helical" evidence="9">
    <location>
        <begin position="213"/>
        <end position="232"/>
    </location>
</feature>
<feature type="transmembrane region" description="Helical" evidence="9">
    <location>
        <begin position="368"/>
        <end position="388"/>
    </location>
</feature>
<dbReference type="PROSITE" id="PS50850">
    <property type="entry name" value="MFS"/>
    <property type="match status" value="1"/>
</dbReference>
<evidence type="ECO:0000256" key="1">
    <source>
        <dbReference type="ARBA" id="ARBA00004651"/>
    </source>
</evidence>
<dbReference type="Pfam" id="PF00083">
    <property type="entry name" value="Sugar_tr"/>
    <property type="match status" value="2"/>
</dbReference>
<comment type="caution">
    <text evidence="11">The sequence shown here is derived from an EMBL/GenBank/DDBJ whole genome shotgun (WGS) entry which is preliminary data.</text>
</comment>